<comment type="similarity">
    <text evidence="7">Belongs to the DNA mismatch repair MutS family. MutS2 subfamily.</text>
</comment>
<evidence type="ECO:0000256" key="7">
    <source>
        <dbReference type="HAMAP-Rule" id="MF_00092"/>
    </source>
</evidence>
<comment type="function">
    <text evidence="7">Endonuclease that is involved in the suppression of homologous recombination and thus may have a key role in the control of bacterial genetic diversity.</text>
</comment>
<dbReference type="InterPro" id="IPR002625">
    <property type="entry name" value="Smr_dom"/>
</dbReference>
<keyword evidence="8" id="KW-0175">Coiled coil</keyword>
<keyword evidence="5 7" id="KW-0694">RNA-binding</keyword>
<dbReference type="PANTHER" id="PTHR48466">
    <property type="entry name" value="OS10G0509000 PROTEIN-RELATED"/>
    <property type="match status" value="1"/>
</dbReference>
<keyword evidence="7" id="KW-0255">Endonuclease</keyword>
<dbReference type="Pfam" id="PF00488">
    <property type="entry name" value="MutS_V"/>
    <property type="match status" value="1"/>
</dbReference>
<keyword evidence="3 7" id="KW-0378">Hydrolase</keyword>
<evidence type="ECO:0000256" key="4">
    <source>
        <dbReference type="ARBA" id="ARBA00022840"/>
    </source>
</evidence>
<dbReference type="GO" id="GO:0030983">
    <property type="term" value="F:mismatched DNA binding"/>
    <property type="evidence" value="ECO:0007669"/>
    <property type="project" value="InterPro"/>
</dbReference>
<feature type="coiled-coil region" evidence="8">
    <location>
        <begin position="512"/>
        <end position="611"/>
    </location>
</feature>
<dbReference type="HAMAP" id="MF_00092">
    <property type="entry name" value="MutS2"/>
    <property type="match status" value="1"/>
</dbReference>
<feature type="domain" description="Smr" evidence="9">
    <location>
        <begin position="722"/>
        <end position="797"/>
    </location>
</feature>
<dbReference type="SUPFAM" id="SSF48334">
    <property type="entry name" value="DNA repair protein MutS, domain III"/>
    <property type="match status" value="1"/>
</dbReference>
<dbReference type="GO" id="GO:0016887">
    <property type="term" value="F:ATP hydrolysis activity"/>
    <property type="evidence" value="ECO:0007669"/>
    <property type="project" value="InterPro"/>
</dbReference>
<protein>
    <recommendedName>
        <fullName evidence="7">Endonuclease MutS2</fullName>
        <ecNumber evidence="7">3.1.-.-</ecNumber>
    </recommendedName>
    <alternativeName>
        <fullName evidence="7">Ribosome-associated protein quality control-upstream factor</fullName>
        <shortName evidence="7">RQC-upstream factor</shortName>
        <shortName evidence="7">RqcU</shortName>
        <ecNumber evidence="7">3.6.4.-</ecNumber>
    </alternativeName>
</protein>
<evidence type="ECO:0000256" key="5">
    <source>
        <dbReference type="ARBA" id="ARBA00022884"/>
    </source>
</evidence>
<dbReference type="InterPro" id="IPR045076">
    <property type="entry name" value="MutS"/>
</dbReference>
<comment type="caution">
    <text evidence="10">The sequence shown here is derived from an EMBL/GenBank/DDBJ whole genome shotgun (WGS) entry which is preliminary data.</text>
</comment>
<dbReference type="SUPFAM" id="SSF52540">
    <property type="entry name" value="P-loop containing nucleoside triphosphate hydrolases"/>
    <property type="match status" value="1"/>
</dbReference>
<evidence type="ECO:0000256" key="3">
    <source>
        <dbReference type="ARBA" id="ARBA00022801"/>
    </source>
</evidence>
<evidence type="ECO:0000256" key="2">
    <source>
        <dbReference type="ARBA" id="ARBA00022741"/>
    </source>
</evidence>
<dbReference type="InterPro" id="IPR046893">
    <property type="entry name" value="MSSS"/>
</dbReference>
<dbReference type="Pfam" id="PF20297">
    <property type="entry name" value="MSSS"/>
    <property type="match status" value="1"/>
</dbReference>
<dbReference type="GO" id="GO:0072344">
    <property type="term" value="P:rescue of stalled ribosome"/>
    <property type="evidence" value="ECO:0007669"/>
    <property type="project" value="UniProtKB-UniRule"/>
</dbReference>
<dbReference type="SMART" id="SM00533">
    <property type="entry name" value="MUTSd"/>
    <property type="match status" value="1"/>
</dbReference>
<dbReference type="GO" id="GO:0005524">
    <property type="term" value="F:ATP binding"/>
    <property type="evidence" value="ECO:0007669"/>
    <property type="project" value="UniProtKB-UniRule"/>
</dbReference>
<dbReference type="OrthoDB" id="9808166at2"/>
<dbReference type="InterPro" id="IPR007696">
    <property type="entry name" value="DNA_mismatch_repair_MutS_core"/>
</dbReference>
<dbReference type="PIRSF" id="PIRSF005814">
    <property type="entry name" value="MutS_YshD"/>
    <property type="match status" value="1"/>
</dbReference>
<dbReference type="FunFam" id="3.40.50.300:FF:001531">
    <property type="entry name" value="Endonuclease MutS2"/>
    <property type="match status" value="1"/>
</dbReference>
<evidence type="ECO:0000313" key="10">
    <source>
        <dbReference type="EMBL" id="PKQ70382.1"/>
    </source>
</evidence>
<organism evidence="10 11">
    <name type="scientific">Raineya orbicola</name>
    <dbReference type="NCBI Taxonomy" id="2016530"/>
    <lineage>
        <taxon>Bacteria</taxon>
        <taxon>Pseudomonadati</taxon>
        <taxon>Bacteroidota</taxon>
        <taxon>Cytophagia</taxon>
        <taxon>Cytophagales</taxon>
        <taxon>Raineyaceae</taxon>
        <taxon>Raineya</taxon>
    </lineage>
</organism>
<dbReference type="GO" id="GO:0045910">
    <property type="term" value="P:negative regulation of DNA recombination"/>
    <property type="evidence" value="ECO:0007669"/>
    <property type="project" value="InterPro"/>
</dbReference>
<dbReference type="Proteomes" id="UP000233387">
    <property type="component" value="Unassembled WGS sequence"/>
</dbReference>
<keyword evidence="11" id="KW-1185">Reference proteome</keyword>
<evidence type="ECO:0000256" key="8">
    <source>
        <dbReference type="SAM" id="Coils"/>
    </source>
</evidence>
<keyword evidence="6 7" id="KW-0238">DNA-binding</keyword>
<feature type="binding site" evidence="7">
    <location>
        <begin position="342"/>
        <end position="349"/>
    </location>
    <ligand>
        <name>ATP</name>
        <dbReference type="ChEBI" id="CHEBI:30616"/>
    </ligand>
</feature>
<dbReference type="Gene3D" id="3.30.1370.110">
    <property type="match status" value="1"/>
</dbReference>
<keyword evidence="1 7" id="KW-0699">rRNA-binding</keyword>
<dbReference type="InterPro" id="IPR005747">
    <property type="entry name" value="MutS2"/>
</dbReference>
<dbReference type="GO" id="GO:0043023">
    <property type="term" value="F:ribosomal large subunit binding"/>
    <property type="evidence" value="ECO:0007669"/>
    <property type="project" value="UniProtKB-UniRule"/>
</dbReference>
<dbReference type="Pfam" id="PF01713">
    <property type="entry name" value="Smr"/>
    <property type="match status" value="1"/>
</dbReference>
<gene>
    <name evidence="7" type="primary">mutS2</name>
    <name evidence="7" type="synonym">rqcU</name>
    <name evidence="10" type="ORF">Rain11_0610</name>
</gene>
<dbReference type="EC" id="3.6.4.-" evidence="7"/>
<proteinExistence type="inferred from homology"/>
<dbReference type="SMART" id="SM00463">
    <property type="entry name" value="SMR"/>
    <property type="match status" value="1"/>
</dbReference>
<keyword evidence="2 7" id="KW-0547">Nucleotide-binding</keyword>
<evidence type="ECO:0000259" key="9">
    <source>
        <dbReference type="PROSITE" id="PS50828"/>
    </source>
</evidence>
<dbReference type="EC" id="3.1.-.-" evidence="7"/>
<comment type="function">
    <text evidence="7">Acts as a ribosome collision sensor, splitting the ribosome into its 2 subunits. Detects stalled/collided 70S ribosomes which it binds and splits by an ATP-hydrolysis driven conformational change. Acts upstream of the ribosome quality control system (RQC), a ribosome-associated complex that mediates the extraction of incompletely synthesized nascent chains from stalled ribosomes and their subsequent degradation. Probably generates substrates for RQC.</text>
</comment>
<reference evidence="10 11" key="1">
    <citation type="submission" date="2017-06" db="EMBL/GenBank/DDBJ databases">
        <title>Raineya orbicola gen. nov., sp. nov. a slightly thermophilic bacterium of the phylum Bacteroidetes and the description of Raineyaceae fam. nov.</title>
        <authorList>
            <person name="Albuquerque L."/>
            <person name="Polonia A.R.M."/>
            <person name="Barroso C."/>
            <person name="Froufe H.J.C."/>
            <person name="Lage O."/>
            <person name="Lobo-Da-Cunha A."/>
            <person name="Egas C."/>
            <person name="Da Costa M.S."/>
        </authorList>
    </citation>
    <scope>NUCLEOTIDE SEQUENCE [LARGE SCALE GENOMIC DNA]</scope>
    <source>
        <strain evidence="10 11">SPSPC-11</strain>
    </source>
</reference>
<dbReference type="GO" id="GO:0004519">
    <property type="term" value="F:endonuclease activity"/>
    <property type="evidence" value="ECO:0007669"/>
    <property type="project" value="UniProtKB-UniRule"/>
</dbReference>
<evidence type="ECO:0000313" key="11">
    <source>
        <dbReference type="Proteomes" id="UP000233387"/>
    </source>
</evidence>
<dbReference type="InterPro" id="IPR000432">
    <property type="entry name" value="DNA_mismatch_repair_MutS_C"/>
</dbReference>
<comment type="subunit">
    <text evidence="7">Homodimer. Binds to stalled ribosomes, contacting rRNA.</text>
</comment>
<name>A0A2N3IJ71_9BACT</name>
<evidence type="ECO:0000256" key="6">
    <source>
        <dbReference type="ARBA" id="ARBA00023125"/>
    </source>
</evidence>
<evidence type="ECO:0000256" key="1">
    <source>
        <dbReference type="ARBA" id="ARBA00022730"/>
    </source>
</evidence>
<accession>A0A2N3IJ71</accession>
<dbReference type="AlphaFoldDB" id="A0A2N3IJ71"/>
<dbReference type="GO" id="GO:0019843">
    <property type="term" value="F:rRNA binding"/>
    <property type="evidence" value="ECO:0007669"/>
    <property type="project" value="UniProtKB-UniRule"/>
</dbReference>
<keyword evidence="4 7" id="KW-0067">ATP-binding</keyword>
<dbReference type="GO" id="GO:0140664">
    <property type="term" value="F:ATP-dependent DNA damage sensor activity"/>
    <property type="evidence" value="ECO:0007669"/>
    <property type="project" value="InterPro"/>
</dbReference>
<dbReference type="CDD" id="cd06503">
    <property type="entry name" value="ATP-synt_Fo_b"/>
    <property type="match status" value="1"/>
</dbReference>
<dbReference type="InterPro" id="IPR036187">
    <property type="entry name" value="DNA_mismatch_repair_MutS_sf"/>
</dbReference>
<dbReference type="NCBIfam" id="TIGR01069">
    <property type="entry name" value="mutS2"/>
    <property type="match status" value="1"/>
</dbReference>
<dbReference type="InterPro" id="IPR027417">
    <property type="entry name" value="P-loop_NTPase"/>
</dbReference>
<dbReference type="GO" id="GO:0006298">
    <property type="term" value="P:mismatch repair"/>
    <property type="evidence" value="ECO:0007669"/>
    <property type="project" value="InterPro"/>
</dbReference>
<dbReference type="InterPro" id="IPR036063">
    <property type="entry name" value="Smr_dom_sf"/>
</dbReference>
<dbReference type="Gene3D" id="3.40.50.300">
    <property type="entry name" value="P-loop containing nucleotide triphosphate hydrolases"/>
    <property type="match status" value="1"/>
</dbReference>
<dbReference type="PROSITE" id="PS50828">
    <property type="entry name" value="SMR"/>
    <property type="match status" value="1"/>
</dbReference>
<dbReference type="PANTHER" id="PTHR48466:SF2">
    <property type="entry name" value="OS10G0509000 PROTEIN"/>
    <property type="match status" value="1"/>
</dbReference>
<sequence>MLYPKNIEQKLGFDKIRELIAENCLSNWGLQYLEKMRFSDDYEHICKLTAQTQEMKEILLFDEPFPNQNFLNVQESLQKIPIQGAFLSENELFQLKISLSTIRECYSFLQSRKERYLQLAELLKLVEIDKKIFQRLEQIVDDRGNIRDSASATLQDIRRKIISEEQLLQKTTDKILRQAKQAGWANEEASLTIRGGRIVIPIAAEHKRKLKGFIHDESATGQTIFIEPAEILDLNNTLKELQAQERREIIRILTEITDFLRPFLPNLQKAYQFLGLIDFIMAKAKFAIKINANAPIFEKKTKILWKNAIHPLLWLLHSRENKPIVPLNIELSENQRIIVVSGPNAGGKSVALKTVGLLQYMWQCGLLVPMVEGSVMGVFQDIFIDIGDEQSLENDLSTYSSHLTAMRQFVNLASEKTLFLIDEFGTGTEPRLGGAIAEAILEDLCEKKAFGMINTHYGNLKTFAQNKKGITNAAMRFDMQNLEPLYELEIGQAGSSFAFEIAKKIGLPKKILAKAQEKLSSAEINYDKLLKELEQERKILKDKIQEIARKEQEYQVLLKKYQEQTAFLEKERKKLLNEAKIEAKKLLQEANQKIEQTIRQIREQKAEKNITKDLRKNLEEFRQNLQVEEVIEENENQDIEVISGEIQVGDWVRIKGQNTLGEVLQIQGKDAEIAMGELRSVVKLNRLEKISRKEAKNEQKKFAKKSIGINLTEKLANFSSQIDVRGKSTEVALQEVDKLLDDALLAGFNEVRILHGKGDGILRKMIREHLKKYDFVASFASEHADRGGDGYTIVKIK</sequence>
<dbReference type="EMBL" id="NKXO01000007">
    <property type="protein sequence ID" value="PKQ70382.1"/>
    <property type="molecule type" value="Genomic_DNA"/>
</dbReference>
<dbReference type="SMART" id="SM00534">
    <property type="entry name" value="MUTSac"/>
    <property type="match status" value="1"/>
</dbReference>
<dbReference type="RefSeq" id="WP_101357867.1">
    <property type="nucleotide sequence ID" value="NZ_NKXO01000007.1"/>
</dbReference>
<keyword evidence="7" id="KW-0540">Nuclease</keyword>